<dbReference type="InterPro" id="IPR000073">
    <property type="entry name" value="AB_hydrolase_1"/>
</dbReference>
<dbReference type="Gene3D" id="3.40.50.1820">
    <property type="entry name" value="alpha/beta hydrolase"/>
    <property type="match status" value="1"/>
</dbReference>
<dbReference type="InterPro" id="IPR029058">
    <property type="entry name" value="AB_hydrolase_fold"/>
</dbReference>
<evidence type="ECO:0000313" key="3">
    <source>
        <dbReference type="Proteomes" id="UP000242849"/>
    </source>
</evidence>
<dbReference type="Proteomes" id="UP000242849">
    <property type="component" value="Unassembled WGS sequence"/>
</dbReference>
<dbReference type="OrthoDB" id="9773549at2"/>
<dbReference type="PANTHER" id="PTHR37017:SF11">
    <property type="entry name" value="ESTERASE_LIPASE_THIOESTERASE DOMAIN-CONTAINING PROTEIN"/>
    <property type="match status" value="1"/>
</dbReference>
<dbReference type="PANTHER" id="PTHR37017">
    <property type="entry name" value="AB HYDROLASE-1 DOMAIN-CONTAINING PROTEIN-RELATED"/>
    <property type="match status" value="1"/>
</dbReference>
<dbReference type="Pfam" id="PF12697">
    <property type="entry name" value="Abhydrolase_6"/>
    <property type="match status" value="1"/>
</dbReference>
<feature type="domain" description="AB hydrolase-1" evidence="1">
    <location>
        <begin position="10"/>
        <end position="235"/>
    </location>
</feature>
<keyword evidence="3" id="KW-1185">Reference proteome</keyword>
<dbReference type="InterPro" id="IPR052897">
    <property type="entry name" value="Sec-Metab_Biosynth_Hydrolase"/>
</dbReference>
<organism evidence="2 3">
    <name type="scientific">Pseudomonas anguilliseptica</name>
    <dbReference type="NCBI Taxonomy" id="53406"/>
    <lineage>
        <taxon>Bacteria</taxon>
        <taxon>Pseudomonadati</taxon>
        <taxon>Pseudomonadota</taxon>
        <taxon>Gammaproteobacteria</taxon>
        <taxon>Pseudomonadales</taxon>
        <taxon>Pseudomonadaceae</taxon>
        <taxon>Pseudomonas</taxon>
    </lineage>
</organism>
<sequence length="249" mass="26672">MTPSNPLSYILVHGAWTGSWIWQPVLQPLRDHGHEVLCVELPGHAQASSLAAADIRFADYLASIEQAIDAAQYPVVLVGHSFAGLLISQAGEDYAEQVSGLIYLCAFMLPSGCSFLQATAGAQGSVALEHLQFAADGHSVSIAAEHQHRAVAQDLPAASFAQVQPLFVAEPTAPLAQELRLSSRWAELPRAYLECTADQALPLAVQRAMQEQLPPHYRASLDSGHSPQFSATQALLQHLLQAAAALIRS</sequence>
<dbReference type="SUPFAM" id="SSF53474">
    <property type="entry name" value="alpha/beta-Hydrolases"/>
    <property type="match status" value="1"/>
</dbReference>
<reference evidence="3" key="1">
    <citation type="submission" date="2016-10" db="EMBL/GenBank/DDBJ databases">
        <authorList>
            <person name="Varghese N."/>
            <person name="Submissions S."/>
        </authorList>
    </citation>
    <scope>NUCLEOTIDE SEQUENCE [LARGE SCALE GENOMIC DNA]</scope>
    <source>
        <strain evidence="3">DSM 12111</strain>
    </source>
</reference>
<dbReference type="AlphaFoldDB" id="A0A1H4TQT1"/>
<accession>A0A1H4TQT1</accession>
<name>A0A1H4TQT1_PSEAG</name>
<dbReference type="EMBL" id="FNSC01000001">
    <property type="protein sequence ID" value="SEC58441.1"/>
    <property type="molecule type" value="Genomic_DNA"/>
</dbReference>
<proteinExistence type="predicted"/>
<evidence type="ECO:0000259" key="1">
    <source>
        <dbReference type="Pfam" id="PF12697"/>
    </source>
</evidence>
<gene>
    <name evidence="2" type="ORF">SAMN05421553_1099</name>
</gene>
<evidence type="ECO:0000313" key="2">
    <source>
        <dbReference type="EMBL" id="SEC58441.1"/>
    </source>
</evidence>
<dbReference type="STRING" id="53406.SAMN05421553_1099"/>
<dbReference type="RefSeq" id="WP_090377667.1">
    <property type="nucleotide sequence ID" value="NZ_CP156749.1"/>
</dbReference>
<protein>
    <submittedName>
        <fullName evidence="2">Pimeloyl-ACP methyl ester carboxylesterase</fullName>
    </submittedName>
</protein>